<name>A0ABN3V701_9PSEU</name>
<evidence type="ECO:0000313" key="8">
    <source>
        <dbReference type="EMBL" id="GAA2781203.1"/>
    </source>
</evidence>
<feature type="transmembrane region" description="Helical" evidence="7">
    <location>
        <begin position="28"/>
        <end position="46"/>
    </location>
</feature>
<evidence type="ECO:0000256" key="7">
    <source>
        <dbReference type="SAM" id="Phobius"/>
    </source>
</evidence>
<protein>
    <submittedName>
        <fullName evidence="8">Na+/H+ antiporter subunit E</fullName>
    </submittedName>
</protein>
<dbReference type="InterPro" id="IPR002758">
    <property type="entry name" value="Cation_antiport_E"/>
</dbReference>
<comment type="similarity">
    <text evidence="2">Belongs to the CPA3 antiporters (TC 2.A.63) subunit E family.</text>
</comment>
<evidence type="ECO:0000256" key="5">
    <source>
        <dbReference type="ARBA" id="ARBA00022989"/>
    </source>
</evidence>
<dbReference type="PANTHER" id="PTHR34584">
    <property type="entry name" value="NA(+)/H(+) ANTIPORTER SUBUNIT E1"/>
    <property type="match status" value="1"/>
</dbReference>
<keyword evidence="6 7" id="KW-0472">Membrane</keyword>
<evidence type="ECO:0000256" key="1">
    <source>
        <dbReference type="ARBA" id="ARBA00004651"/>
    </source>
</evidence>
<organism evidence="8 9">
    <name type="scientific">Saccharopolyspora taberi</name>
    <dbReference type="NCBI Taxonomy" id="60895"/>
    <lineage>
        <taxon>Bacteria</taxon>
        <taxon>Bacillati</taxon>
        <taxon>Actinomycetota</taxon>
        <taxon>Actinomycetes</taxon>
        <taxon>Pseudonocardiales</taxon>
        <taxon>Pseudonocardiaceae</taxon>
        <taxon>Saccharopolyspora</taxon>
    </lineage>
</organism>
<gene>
    <name evidence="8" type="ORF">GCM10010470_13860</name>
</gene>
<evidence type="ECO:0000313" key="9">
    <source>
        <dbReference type="Proteomes" id="UP001500979"/>
    </source>
</evidence>
<keyword evidence="9" id="KW-1185">Reference proteome</keyword>
<evidence type="ECO:0000256" key="2">
    <source>
        <dbReference type="ARBA" id="ARBA00006228"/>
    </source>
</evidence>
<dbReference type="NCBIfam" id="NF006521">
    <property type="entry name" value="PRK08965.1-5"/>
    <property type="match status" value="1"/>
</dbReference>
<evidence type="ECO:0000256" key="3">
    <source>
        <dbReference type="ARBA" id="ARBA00022475"/>
    </source>
</evidence>
<keyword evidence="5 7" id="KW-1133">Transmembrane helix</keyword>
<keyword evidence="3" id="KW-1003">Cell membrane</keyword>
<feature type="transmembrane region" description="Helical" evidence="7">
    <location>
        <begin position="58"/>
        <end position="77"/>
    </location>
</feature>
<sequence length="175" mass="19185">MIRKLPLVGWLTVVWVMLWGTLDPGTVFFGVVVALLVIVLFPMPSITTNIVVRPLRVLNLALYLAWDLLISTLRVAWQAVRHGPGTRAGIVAVTMLTDSDHLVAMTANAISLAPGKFVMQIDRANRICYVYALGMRAEDAETVRRETLRLEAKVVRAVGSAADVALVEAHRRGEG</sequence>
<evidence type="ECO:0000256" key="6">
    <source>
        <dbReference type="ARBA" id="ARBA00023136"/>
    </source>
</evidence>
<feature type="transmembrane region" description="Helical" evidence="7">
    <location>
        <begin position="5"/>
        <end position="22"/>
    </location>
</feature>
<dbReference type="PANTHER" id="PTHR34584:SF1">
    <property type="entry name" value="NA(+)_H(+) ANTIPORTER SUBUNIT E1"/>
    <property type="match status" value="1"/>
</dbReference>
<dbReference type="EMBL" id="BAAAUX010000006">
    <property type="protein sequence ID" value="GAA2781203.1"/>
    <property type="molecule type" value="Genomic_DNA"/>
</dbReference>
<dbReference type="Pfam" id="PF01899">
    <property type="entry name" value="MNHE"/>
    <property type="match status" value="1"/>
</dbReference>
<proteinExistence type="inferred from homology"/>
<accession>A0ABN3V701</accession>
<dbReference type="Proteomes" id="UP001500979">
    <property type="component" value="Unassembled WGS sequence"/>
</dbReference>
<keyword evidence="4 7" id="KW-0812">Transmembrane</keyword>
<evidence type="ECO:0000256" key="4">
    <source>
        <dbReference type="ARBA" id="ARBA00022692"/>
    </source>
</evidence>
<comment type="subcellular location">
    <subcellularLocation>
        <location evidence="1">Cell membrane</location>
        <topology evidence="1">Multi-pass membrane protein</topology>
    </subcellularLocation>
</comment>
<comment type="caution">
    <text evidence="8">The sequence shown here is derived from an EMBL/GenBank/DDBJ whole genome shotgun (WGS) entry which is preliminary data.</text>
</comment>
<reference evidence="8 9" key="1">
    <citation type="journal article" date="2019" name="Int. J. Syst. Evol. Microbiol.">
        <title>The Global Catalogue of Microorganisms (GCM) 10K type strain sequencing project: providing services to taxonomists for standard genome sequencing and annotation.</title>
        <authorList>
            <consortium name="The Broad Institute Genomics Platform"/>
            <consortium name="The Broad Institute Genome Sequencing Center for Infectious Disease"/>
            <person name="Wu L."/>
            <person name="Ma J."/>
        </authorList>
    </citation>
    <scope>NUCLEOTIDE SEQUENCE [LARGE SCALE GENOMIC DNA]</scope>
    <source>
        <strain evidence="8 9">JCM 9383</strain>
    </source>
</reference>